<evidence type="ECO:0000256" key="4">
    <source>
        <dbReference type="ARBA" id="ARBA00022679"/>
    </source>
</evidence>
<proteinExistence type="inferred from homology"/>
<keyword evidence="4 10" id="KW-0808">Transferase</keyword>
<evidence type="ECO:0000256" key="6">
    <source>
        <dbReference type="ARBA" id="ARBA00022723"/>
    </source>
</evidence>
<feature type="active site" description="Nucleophile" evidence="10">
    <location>
        <position position="334"/>
    </location>
</feature>
<dbReference type="EC" id="2.1.1.189" evidence="9"/>
<keyword evidence="7" id="KW-0408">Iron</keyword>
<dbReference type="GO" id="GO:0070041">
    <property type="term" value="F:rRNA (uridine-C5-)-methyltransferase activity"/>
    <property type="evidence" value="ECO:0007669"/>
    <property type="project" value="TreeGrafter"/>
</dbReference>
<dbReference type="NCBIfam" id="TIGR00479">
    <property type="entry name" value="rumA"/>
    <property type="match status" value="1"/>
</dbReference>
<dbReference type="PANTHER" id="PTHR11061">
    <property type="entry name" value="RNA M5U METHYLTRANSFERASE"/>
    <property type="match status" value="1"/>
</dbReference>
<dbReference type="InterPro" id="IPR030390">
    <property type="entry name" value="MeTrfase_TrmA_AS"/>
</dbReference>
<dbReference type="Proteomes" id="UP000321814">
    <property type="component" value="Unassembled WGS sequence"/>
</dbReference>
<evidence type="ECO:0000313" key="12">
    <source>
        <dbReference type="EMBL" id="TXK79010.1"/>
    </source>
</evidence>
<protein>
    <recommendedName>
        <fullName evidence="9">23S rRNA (uracil(747)-C(5))-methyltransferase RlmC</fullName>
        <ecNumber evidence="9">2.1.1.189</ecNumber>
    </recommendedName>
</protein>
<dbReference type="EMBL" id="VRLR01000012">
    <property type="protein sequence ID" value="TXK79010.1"/>
    <property type="molecule type" value="Genomic_DNA"/>
</dbReference>
<dbReference type="CDD" id="cd02440">
    <property type="entry name" value="AdoMet_MTases"/>
    <property type="match status" value="1"/>
</dbReference>
<evidence type="ECO:0000256" key="9">
    <source>
        <dbReference type="NCBIfam" id="TIGR02085"/>
    </source>
</evidence>
<keyword evidence="8" id="KW-0411">Iron-sulfur</keyword>
<evidence type="ECO:0000256" key="3">
    <source>
        <dbReference type="ARBA" id="ARBA00022603"/>
    </source>
</evidence>
<evidence type="ECO:0000256" key="5">
    <source>
        <dbReference type="ARBA" id="ARBA00022691"/>
    </source>
</evidence>
<dbReference type="NCBIfam" id="TIGR02085">
    <property type="entry name" value="meth_trns_rumB"/>
    <property type="match status" value="1"/>
</dbReference>
<evidence type="ECO:0000256" key="1">
    <source>
        <dbReference type="ARBA" id="ARBA00022485"/>
    </source>
</evidence>
<dbReference type="Pfam" id="PF05958">
    <property type="entry name" value="tRNA_U5-meth_tr"/>
    <property type="match status" value="1"/>
</dbReference>
<evidence type="ECO:0000256" key="8">
    <source>
        <dbReference type="ARBA" id="ARBA00023014"/>
    </source>
</evidence>
<dbReference type="Gene3D" id="2.40.50.1070">
    <property type="match status" value="1"/>
</dbReference>
<dbReference type="SUPFAM" id="SSF53335">
    <property type="entry name" value="S-adenosyl-L-methionine-dependent methyltransferases"/>
    <property type="match status" value="1"/>
</dbReference>
<keyword evidence="5 10" id="KW-0949">S-adenosyl-L-methionine</keyword>
<feature type="binding site" evidence="10">
    <location>
        <position position="211"/>
    </location>
    <ligand>
        <name>S-adenosyl-L-methionine</name>
        <dbReference type="ChEBI" id="CHEBI:59789"/>
    </ligand>
</feature>
<dbReference type="PANTHER" id="PTHR11061:SF30">
    <property type="entry name" value="TRNA (URACIL(54)-C(5))-METHYLTRANSFERASE"/>
    <property type="match status" value="1"/>
</dbReference>
<keyword evidence="3 10" id="KW-0489">Methyltransferase</keyword>
<dbReference type="OrthoDB" id="9804590at2"/>
<keyword evidence="1" id="KW-0004">4Fe-4S</keyword>
<comment type="caution">
    <text evidence="12">The sequence shown here is derived from an EMBL/GenBank/DDBJ whole genome shotgun (WGS) entry which is preliminary data.</text>
</comment>
<evidence type="ECO:0000313" key="13">
    <source>
        <dbReference type="Proteomes" id="UP000321814"/>
    </source>
</evidence>
<dbReference type="GO" id="GO:0070475">
    <property type="term" value="P:rRNA base methylation"/>
    <property type="evidence" value="ECO:0007669"/>
    <property type="project" value="TreeGrafter"/>
</dbReference>
<feature type="binding site" evidence="10">
    <location>
        <position position="262"/>
    </location>
    <ligand>
        <name>S-adenosyl-L-methionine</name>
        <dbReference type="ChEBI" id="CHEBI:59789"/>
    </ligand>
</feature>
<dbReference type="InterPro" id="IPR011825">
    <property type="entry name" value="23SrRNA_MeTrfase_RlmC"/>
</dbReference>
<dbReference type="RefSeq" id="WP_147905127.1">
    <property type="nucleotide sequence ID" value="NZ_BAAAGC010000015.1"/>
</dbReference>
<dbReference type="AlphaFoldDB" id="A0A5C8LV31"/>
<feature type="active site" evidence="11">
    <location>
        <position position="334"/>
    </location>
</feature>
<reference evidence="12 13" key="1">
    <citation type="submission" date="2019-08" db="EMBL/GenBank/DDBJ databases">
        <title>Draft genome analysis of Rheinheimera tangshanensis isolated from the roots of fresh rice plants (Oryza sativa).</title>
        <authorList>
            <person name="Yu Q."/>
            <person name="Qi Y."/>
            <person name="Zhang H."/>
            <person name="Pu J."/>
        </authorList>
    </citation>
    <scope>NUCLEOTIDE SEQUENCE [LARGE SCALE GENOMIC DNA]</scope>
    <source>
        <strain evidence="12 13">JA3-B52</strain>
    </source>
</reference>
<dbReference type="InterPro" id="IPR029063">
    <property type="entry name" value="SAM-dependent_MTases_sf"/>
</dbReference>
<sequence>MFCREFAEGRCHSCAHLAEPYPAQLETKQHSLQQLLEPFHPEVLLFPVASEEQGFRTKAKMVVSGSKDQPVLGILTDRTAVDLSACPLYPPSFAPAFALIKSFIQRAGLTPYQVEQKQGELKFVLLSQSQHSARFMLRFVLRSKNCLASIQKHLPWLQQQWPELEVCSVNVQPVHMAVLEGPEEVLLTLQDVLREELNDIPLYLTPQSFFQTNTAVAAALYATAKDWAEAIPGKRLWDLFCGIGGFGLHLARDNKWDLTGIEIAPKAIASATRSAAELALTGVTFQALDAAAFAKASTCAPDLLVVNPPRRGLGAALCQSVLALQPAWLMYSSCNPQSLASDLAMLSQDYQLSKVQLFDMFPHTDHAEVLTLLQRRPL</sequence>
<feature type="binding site" evidence="10">
    <location>
        <position position="307"/>
    </location>
    <ligand>
        <name>S-adenosyl-L-methionine</name>
        <dbReference type="ChEBI" id="CHEBI:59789"/>
    </ligand>
</feature>
<name>A0A5C8LV31_9GAMM</name>
<dbReference type="InterPro" id="IPR010280">
    <property type="entry name" value="U5_MeTrfase_fam"/>
</dbReference>
<dbReference type="PROSITE" id="PS51687">
    <property type="entry name" value="SAM_MT_RNA_M5U"/>
    <property type="match status" value="1"/>
</dbReference>
<evidence type="ECO:0000256" key="10">
    <source>
        <dbReference type="PROSITE-ProRule" id="PRU01024"/>
    </source>
</evidence>
<comment type="similarity">
    <text evidence="10">Belongs to the class I-like SAM-binding methyltransferase superfamily. RNA M5U methyltransferase family.</text>
</comment>
<evidence type="ECO:0000256" key="2">
    <source>
        <dbReference type="ARBA" id="ARBA00022552"/>
    </source>
</evidence>
<dbReference type="PROSITE" id="PS01230">
    <property type="entry name" value="TRMA_1"/>
    <property type="match status" value="1"/>
</dbReference>
<dbReference type="GO" id="GO:0046872">
    <property type="term" value="F:metal ion binding"/>
    <property type="evidence" value="ECO:0007669"/>
    <property type="project" value="UniProtKB-KW"/>
</dbReference>
<keyword evidence="13" id="KW-1185">Reference proteome</keyword>
<keyword evidence="6" id="KW-0479">Metal-binding</keyword>
<dbReference type="Gene3D" id="3.40.50.150">
    <property type="entry name" value="Vaccinia Virus protein VP39"/>
    <property type="match status" value="1"/>
</dbReference>
<dbReference type="GO" id="GO:0051539">
    <property type="term" value="F:4 iron, 4 sulfur cluster binding"/>
    <property type="evidence" value="ECO:0007669"/>
    <property type="project" value="UniProtKB-KW"/>
</dbReference>
<feature type="binding site" evidence="10">
    <location>
        <position position="240"/>
    </location>
    <ligand>
        <name>S-adenosyl-L-methionine</name>
        <dbReference type="ChEBI" id="CHEBI:59789"/>
    </ligand>
</feature>
<gene>
    <name evidence="12" type="primary">rlmC</name>
    <name evidence="12" type="ORF">FU839_15765</name>
</gene>
<accession>A0A5C8LV31</accession>
<organism evidence="12 13">
    <name type="scientific">Rheinheimera tangshanensis</name>
    <dbReference type="NCBI Taxonomy" id="400153"/>
    <lineage>
        <taxon>Bacteria</taxon>
        <taxon>Pseudomonadati</taxon>
        <taxon>Pseudomonadota</taxon>
        <taxon>Gammaproteobacteria</taxon>
        <taxon>Chromatiales</taxon>
        <taxon>Chromatiaceae</taxon>
        <taxon>Rheinheimera</taxon>
    </lineage>
</organism>
<keyword evidence="2" id="KW-0698">rRNA processing</keyword>
<evidence type="ECO:0000256" key="11">
    <source>
        <dbReference type="PROSITE-ProRule" id="PRU10015"/>
    </source>
</evidence>
<evidence type="ECO:0000256" key="7">
    <source>
        <dbReference type="ARBA" id="ARBA00023004"/>
    </source>
</evidence>